<dbReference type="EnsemblPlants" id="AET3Gv20153800.2">
    <property type="protein sequence ID" value="AET3Gv20153800.2"/>
    <property type="gene ID" value="AET3Gv20153800"/>
</dbReference>
<evidence type="ECO:0000256" key="1">
    <source>
        <dbReference type="SAM" id="SignalP"/>
    </source>
</evidence>
<dbReference type="Pfam" id="PF08246">
    <property type="entry name" value="Inhibitor_I29"/>
    <property type="match status" value="1"/>
</dbReference>
<evidence type="ECO:0000259" key="2">
    <source>
        <dbReference type="SMART" id="SM00848"/>
    </source>
</evidence>
<evidence type="ECO:0000313" key="4">
    <source>
        <dbReference type="Proteomes" id="UP000015105"/>
    </source>
</evidence>
<organism evidence="3 4">
    <name type="scientific">Aegilops tauschii subsp. strangulata</name>
    <name type="common">Goatgrass</name>
    <dbReference type="NCBI Taxonomy" id="200361"/>
    <lineage>
        <taxon>Eukaryota</taxon>
        <taxon>Viridiplantae</taxon>
        <taxon>Streptophyta</taxon>
        <taxon>Embryophyta</taxon>
        <taxon>Tracheophyta</taxon>
        <taxon>Spermatophyta</taxon>
        <taxon>Magnoliopsida</taxon>
        <taxon>Liliopsida</taxon>
        <taxon>Poales</taxon>
        <taxon>Poaceae</taxon>
        <taxon>BOP clade</taxon>
        <taxon>Pooideae</taxon>
        <taxon>Triticodae</taxon>
        <taxon>Triticeae</taxon>
        <taxon>Triticinae</taxon>
        <taxon>Aegilops</taxon>
    </lineage>
</organism>
<reference evidence="3" key="4">
    <citation type="submission" date="2019-03" db="UniProtKB">
        <authorList>
            <consortium name="EnsemblPlants"/>
        </authorList>
    </citation>
    <scope>IDENTIFICATION</scope>
</reference>
<reference evidence="3" key="3">
    <citation type="journal article" date="2017" name="Nature">
        <title>Genome sequence of the progenitor of the wheat D genome Aegilops tauschii.</title>
        <authorList>
            <person name="Luo M.C."/>
            <person name="Gu Y.Q."/>
            <person name="Puiu D."/>
            <person name="Wang H."/>
            <person name="Twardziok S.O."/>
            <person name="Deal K.R."/>
            <person name="Huo N."/>
            <person name="Zhu T."/>
            <person name="Wang L."/>
            <person name="Wang Y."/>
            <person name="McGuire P.E."/>
            <person name="Liu S."/>
            <person name="Long H."/>
            <person name="Ramasamy R.K."/>
            <person name="Rodriguez J.C."/>
            <person name="Van S.L."/>
            <person name="Yuan L."/>
            <person name="Wang Z."/>
            <person name="Xia Z."/>
            <person name="Xiao L."/>
            <person name="Anderson O.D."/>
            <person name="Ouyang S."/>
            <person name="Liang Y."/>
            <person name="Zimin A.V."/>
            <person name="Pertea G."/>
            <person name="Qi P."/>
            <person name="Bennetzen J.L."/>
            <person name="Dai X."/>
            <person name="Dawson M.W."/>
            <person name="Muller H.G."/>
            <person name="Kugler K."/>
            <person name="Rivarola-Duarte L."/>
            <person name="Spannagl M."/>
            <person name="Mayer K.F.X."/>
            <person name="Lu F.H."/>
            <person name="Bevan M.W."/>
            <person name="Leroy P."/>
            <person name="Li P."/>
            <person name="You F.M."/>
            <person name="Sun Q."/>
            <person name="Liu Z."/>
            <person name="Lyons E."/>
            <person name="Wicker T."/>
            <person name="Salzberg S.L."/>
            <person name="Devos K.M."/>
            <person name="Dvorak J."/>
        </authorList>
    </citation>
    <scope>NUCLEOTIDE SEQUENCE [LARGE SCALE GENOMIC DNA]</scope>
    <source>
        <strain evidence="3">cv. AL8/78</strain>
    </source>
</reference>
<reference evidence="4" key="1">
    <citation type="journal article" date="2014" name="Science">
        <title>Ancient hybridizations among the ancestral genomes of bread wheat.</title>
        <authorList>
            <consortium name="International Wheat Genome Sequencing Consortium,"/>
            <person name="Marcussen T."/>
            <person name="Sandve S.R."/>
            <person name="Heier L."/>
            <person name="Spannagl M."/>
            <person name="Pfeifer M."/>
            <person name="Jakobsen K.S."/>
            <person name="Wulff B.B."/>
            <person name="Steuernagel B."/>
            <person name="Mayer K.F."/>
            <person name="Olsen O.A."/>
        </authorList>
    </citation>
    <scope>NUCLEOTIDE SEQUENCE [LARGE SCALE GENOMIC DNA]</scope>
    <source>
        <strain evidence="4">cv. AL8/78</strain>
    </source>
</reference>
<keyword evidence="4" id="KW-1185">Reference proteome</keyword>
<dbReference type="InterPro" id="IPR038765">
    <property type="entry name" value="Papain-like_cys_pep_sf"/>
</dbReference>
<accession>A0A453DYC1</accession>
<name>A0A453DYC1_AEGTS</name>
<reference evidence="3" key="5">
    <citation type="journal article" date="2021" name="G3 (Bethesda)">
        <title>Aegilops tauschii genome assembly Aet v5.0 features greater sequence contiguity and improved annotation.</title>
        <authorList>
            <person name="Wang L."/>
            <person name="Zhu T."/>
            <person name="Rodriguez J.C."/>
            <person name="Deal K.R."/>
            <person name="Dubcovsky J."/>
            <person name="McGuire P.E."/>
            <person name="Lux T."/>
            <person name="Spannagl M."/>
            <person name="Mayer K.F.X."/>
            <person name="Baldrich P."/>
            <person name="Meyers B.C."/>
            <person name="Huo N."/>
            <person name="Gu Y.Q."/>
            <person name="Zhou H."/>
            <person name="Devos K.M."/>
            <person name="Bennetzen J.L."/>
            <person name="Unver T."/>
            <person name="Budak H."/>
            <person name="Gulick P.J."/>
            <person name="Galiba G."/>
            <person name="Kalapos B."/>
            <person name="Nelson D.R."/>
            <person name="Li P."/>
            <person name="You F.M."/>
            <person name="Luo M.C."/>
            <person name="Dvorak J."/>
        </authorList>
    </citation>
    <scope>NUCLEOTIDE SEQUENCE [LARGE SCALE GENOMIC DNA]</scope>
    <source>
        <strain evidence="3">cv. AL8/78</strain>
    </source>
</reference>
<dbReference type="SUPFAM" id="SSF54001">
    <property type="entry name" value="Cysteine proteinases"/>
    <property type="match status" value="1"/>
</dbReference>
<dbReference type="SMART" id="SM00848">
    <property type="entry name" value="Inhibitor_I29"/>
    <property type="match status" value="1"/>
</dbReference>
<dbReference type="InterPro" id="IPR013201">
    <property type="entry name" value="Prot_inhib_I29"/>
</dbReference>
<dbReference type="Gene3D" id="1.10.287.2250">
    <property type="match status" value="1"/>
</dbReference>
<dbReference type="Gramene" id="AET3Gv20153800.2">
    <property type="protein sequence ID" value="AET3Gv20153800.2"/>
    <property type="gene ID" value="AET3Gv20153800"/>
</dbReference>
<evidence type="ECO:0000313" key="3">
    <source>
        <dbReference type="EnsemblPlants" id="AET3Gv20153800.2"/>
    </source>
</evidence>
<reference evidence="4" key="2">
    <citation type="journal article" date="2017" name="Nat. Plants">
        <title>The Aegilops tauschii genome reveals multiple impacts of transposons.</title>
        <authorList>
            <person name="Zhao G."/>
            <person name="Zou C."/>
            <person name="Li K."/>
            <person name="Wang K."/>
            <person name="Li T."/>
            <person name="Gao L."/>
            <person name="Zhang X."/>
            <person name="Wang H."/>
            <person name="Yang Z."/>
            <person name="Liu X."/>
            <person name="Jiang W."/>
            <person name="Mao L."/>
            <person name="Kong X."/>
            <person name="Jiao Y."/>
            <person name="Jia J."/>
        </authorList>
    </citation>
    <scope>NUCLEOTIDE SEQUENCE [LARGE SCALE GENOMIC DNA]</scope>
    <source>
        <strain evidence="4">cv. AL8/78</strain>
    </source>
</reference>
<sequence length="151" mass="16756">MTGHTITFSMSRCSSVALCVLLATSCLMLAGCSSESLPTSDDLPRERSDIGIDDHHDLMMDRFHVWMTAQNRSYSTSDEKARRFEVYKSNMRYIEAVNADATTSGLTYELGEGPFTDLTDEEFMVLYTGQIPEDDKEIITTHVGPVNGAAI</sequence>
<proteinExistence type="predicted"/>
<dbReference type="Proteomes" id="UP000015105">
    <property type="component" value="Chromosome 3D"/>
</dbReference>
<feature type="domain" description="Cathepsin propeptide inhibitor" evidence="2">
    <location>
        <begin position="63"/>
        <end position="123"/>
    </location>
</feature>
<feature type="chain" id="PRO_5019438979" description="Cathepsin propeptide inhibitor domain-containing protein" evidence="1">
    <location>
        <begin position="35"/>
        <end position="151"/>
    </location>
</feature>
<protein>
    <recommendedName>
        <fullName evidence="2">Cathepsin propeptide inhibitor domain-containing protein</fullName>
    </recommendedName>
</protein>
<keyword evidence="1" id="KW-0732">Signal</keyword>
<dbReference type="AlphaFoldDB" id="A0A453DYC1"/>
<feature type="signal peptide" evidence="1">
    <location>
        <begin position="1"/>
        <end position="34"/>
    </location>
</feature>